<dbReference type="AlphaFoldDB" id="X0X846"/>
<gene>
    <name evidence="1" type="ORF">S01H1_64746</name>
</gene>
<comment type="caution">
    <text evidence="1">The sequence shown here is derived from an EMBL/GenBank/DDBJ whole genome shotgun (WGS) entry which is preliminary data.</text>
</comment>
<dbReference type="InterPro" id="IPR040442">
    <property type="entry name" value="Pyrv_kinase-like_dom_sf"/>
</dbReference>
<dbReference type="PANTHER" id="PTHR11105:SF0">
    <property type="entry name" value="CITRAMALYL-COA LYASE, MITOCHONDRIAL"/>
    <property type="match status" value="1"/>
</dbReference>
<organism evidence="1">
    <name type="scientific">marine sediment metagenome</name>
    <dbReference type="NCBI Taxonomy" id="412755"/>
    <lineage>
        <taxon>unclassified sequences</taxon>
        <taxon>metagenomes</taxon>
        <taxon>ecological metagenomes</taxon>
    </lineage>
</organism>
<accession>X0X846</accession>
<dbReference type="GO" id="GO:0106064">
    <property type="term" value="P:regulation of cobalamin metabolic process"/>
    <property type="evidence" value="ECO:0007669"/>
    <property type="project" value="TreeGrafter"/>
</dbReference>
<name>X0X846_9ZZZZ</name>
<dbReference type="InterPro" id="IPR040186">
    <property type="entry name" value="Citramalyl-CoA_lyase"/>
</dbReference>
<dbReference type="InterPro" id="IPR015813">
    <property type="entry name" value="Pyrv/PenolPyrv_kinase-like_dom"/>
</dbReference>
<sequence>PDYGILADQDESGGDRDYYWNDPWHYALSRMMVACRAYGLRPIDGPFGDFSDPDGYLAAAKRAAVLGFEGKWAIHPSQVDLANQVFTPSEAEVTKAKRIVEAMKQAAKEGKGAVSLDGRLIDIASIRQAQALLDKAAAMSA</sequence>
<reference evidence="1" key="1">
    <citation type="journal article" date="2014" name="Front. Microbiol.">
        <title>High frequency of phylogenetically diverse reductive dehalogenase-homologous genes in deep subseafloor sedimentary metagenomes.</title>
        <authorList>
            <person name="Kawai M."/>
            <person name="Futagami T."/>
            <person name="Toyoda A."/>
            <person name="Takaki Y."/>
            <person name="Nishi S."/>
            <person name="Hori S."/>
            <person name="Arai W."/>
            <person name="Tsubouchi T."/>
            <person name="Morono Y."/>
            <person name="Uchiyama I."/>
            <person name="Ito T."/>
            <person name="Fujiyama A."/>
            <person name="Inagaki F."/>
            <person name="Takami H."/>
        </authorList>
    </citation>
    <scope>NUCLEOTIDE SEQUENCE</scope>
    <source>
        <strain evidence="1">Expedition CK06-06</strain>
    </source>
</reference>
<feature type="non-terminal residue" evidence="1">
    <location>
        <position position="1"/>
    </location>
</feature>
<dbReference type="Gene3D" id="3.20.20.60">
    <property type="entry name" value="Phosphoenolpyruvate-binding domains"/>
    <property type="match status" value="1"/>
</dbReference>
<dbReference type="PANTHER" id="PTHR11105">
    <property type="entry name" value="CITRATE LYASE SUBUNIT BETA-RELATED"/>
    <property type="match status" value="1"/>
</dbReference>
<dbReference type="GO" id="GO:0047777">
    <property type="term" value="F:(S)-citramalyl-CoA lyase activity"/>
    <property type="evidence" value="ECO:0007669"/>
    <property type="project" value="TreeGrafter"/>
</dbReference>
<proteinExistence type="predicted"/>
<evidence type="ECO:0000313" key="1">
    <source>
        <dbReference type="EMBL" id="GAG31567.1"/>
    </source>
</evidence>
<dbReference type="SUPFAM" id="SSF51621">
    <property type="entry name" value="Phosphoenolpyruvate/pyruvate domain"/>
    <property type="match status" value="1"/>
</dbReference>
<protein>
    <submittedName>
        <fullName evidence="1">Uncharacterized protein</fullName>
    </submittedName>
</protein>
<dbReference type="EMBL" id="BARS01042695">
    <property type="protein sequence ID" value="GAG31567.1"/>
    <property type="molecule type" value="Genomic_DNA"/>
</dbReference>